<dbReference type="InterPro" id="IPR020904">
    <property type="entry name" value="Sc_DH/Rdtase_CS"/>
</dbReference>
<dbReference type="PRINTS" id="PR00081">
    <property type="entry name" value="GDHRDH"/>
</dbReference>
<name>A0A177DVK8_ALTAL</name>
<feature type="domain" description="Ketoreductase" evidence="4">
    <location>
        <begin position="18"/>
        <end position="201"/>
    </location>
</feature>
<evidence type="ECO:0000256" key="3">
    <source>
        <dbReference type="ARBA" id="ARBA00023002"/>
    </source>
</evidence>
<dbReference type="CDD" id="cd05233">
    <property type="entry name" value="SDR_c"/>
    <property type="match status" value="1"/>
</dbReference>
<dbReference type="Proteomes" id="UP000077248">
    <property type="component" value="Unassembled WGS sequence"/>
</dbReference>
<dbReference type="PANTHER" id="PTHR43639">
    <property type="entry name" value="OXIDOREDUCTASE, SHORT-CHAIN DEHYDROGENASE/REDUCTASE FAMILY (AFU_ORTHOLOGUE AFUA_5G02870)"/>
    <property type="match status" value="1"/>
</dbReference>
<keyword evidence="2" id="KW-0521">NADP</keyword>
<dbReference type="STRING" id="5599.A0A177DVK8"/>
<dbReference type="InterPro" id="IPR002347">
    <property type="entry name" value="SDR_fam"/>
</dbReference>
<dbReference type="PANTHER" id="PTHR43639:SF1">
    <property type="entry name" value="SHORT-CHAIN DEHYDROGENASE_REDUCTASE FAMILY PROTEIN"/>
    <property type="match status" value="1"/>
</dbReference>
<dbReference type="SMART" id="SM00822">
    <property type="entry name" value="PKS_KR"/>
    <property type="match status" value="1"/>
</dbReference>
<evidence type="ECO:0000256" key="2">
    <source>
        <dbReference type="ARBA" id="ARBA00022857"/>
    </source>
</evidence>
<organism evidence="5 6">
    <name type="scientific">Alternaria alternata</name>
    <name type="common">Alternaria rot fungus</name>
    <name type="synonym">Torula alternata</name>
    <dbReference type="NCBI Taxonomy" id="5599"/>
    <lineage>
        <taxon>Eukaryota</taxon>
        <taxon>Fungi</taxon>
        <taxon>Dikarya</taxon>
        <taxon>Ascomycota</taxon>
        <taxon>Pezizomycotina</taxon>
        <taxon>Dothideomycetes</taxon>
        <taxon>Pleosporomycetidae</taxon>
        <taxon>Pleosporales</taxon>
        <taxon>Pleosporineae</taxon>
        <taxon>Pleosporaceae</taxon>
        <taxon>Alternaria</taxon>
        <taxon>Alternaria sect. Alternaria</taxon>
        <taxon>Alternaria alternata complex</taxon>
    </lineage>
</organism>
<evidence type="ECO:0000313" key="5">
    <source>
        <dbReference type="EMBL" id="OAG23508.1"/>
    </source>
</evidence>
<dbReference type="InterPro" id="IPR057326">
    <property type="entry name" value="KR_dom"/>
</dbReference>
<dbReference type="PRINTS" id="PR00080">
    <property type="entry name" value="SDRFAMILY"/>
</dbReference>
<dbReference type="EMBL" id="KV441473">
    <property type="protein sequence ID" value="OAG23508.1"/>
    <property type="molecule type" value="Genomic_DNA"/>
</dbReference>
<sequence>MSATLSSTRSTPLTLQGKVAIITGASRGIGAGIALELARRGAKVALVYTSPSSEEKAKTIASDISALKNGSKAHIIRADLKELEAPTAIVASTREAFGDKIDVLINNAGVLWANPIGGTTLEDYTGMFDINVRAPLFLTKAVVPHLRKPGRIINISSAGSRAGPPNLSIYAASKAAVEGLTRSLAHELGDEGHTVNCVSPGSVESDMLENLPEESRDYVLKGTAVEHRVGTADDIAQVVCWIASEDSKWISGQTISASGGFMML</sequence>
<dbReference type="InterPro" id="IPR036291">
    <property type="entry name" value="NAD(P)-bd_dom_sf"/>
</dbReference>
<dbReference type="Pfam" id="PF13561">
    <property type="entry name" value="adh_short_C2"/>
    <property type="match status" value="1"/>
</dbReference>
<gene>
    <name evidence="5" type="ORF">CC77DRAFT_984479</name>
</gene>
<dbReference type="GeneID" id="29121769"/>
<dbReference type="KEGG" id="aalt:CC77DRAFT_984479"/>
<dbReference type="OMA" id="AMHRTNI"/>
<dbReference type="AlphaFoldDB" id="A0A177DVK8"/>
<dbReference type="GO" id="GO:0016491">
    <property type="term" value="F:oxidoreductase activity"/>
    <property type="evidence" value="ECO:0007669"/>
    <property type="project" value="UniProtKB-KW"/>
</dbReference>
<dbReference type="SUPFAM" id="SSF51735">
    <property type="entry name" value="NAD(P)-binding Rossmann-fold domains"/>
    <property type="match status" value="1"/>
</dbReference>
<dbReference type="Gene3D" id="3.40.50.720">
    <property type="entry name" value="NAD(P)-binding Rossmann-like Domain"/>
    <property type="match status" value="1"/>
</dbReference>
<reference evidence="5 6" key="1">
    <citation type="submission" date="2016-05" db="EMBL/GenBank/DDBJ databases">
        <title>Comparative analysis of secretome profiles of manganese(II)-oxidizing ascomycete fungi.</title>
        <authorList>
            <consortium name="DOE Joint Genome Institute"/>
            <person name="Zeiner C.A."/>
            <person name="Purvine S.O."/>
            <person name="Zink E.M."/>
            <person name="Wu S."/>
            <person name="Pasa-Tolic L."/>
            <person name="Chaput D.L."/>
            <person name="Haridas S."/>
            <person name="Grigoriev I.V."/>
            <person name="Santelli C.M."/>
            <person name="Hansel C.M."/>
        </authorList>
    </citation>
    <scope>NUCLEOTIDE SEQUENCE [LARGE SCALE GENOMIC DNA]</scope>
    <source>
        <strain evidence="5 6">SRC1lrK2f</strain>
    </source>
</reference>
<proteinExistence type="inferred from homology"/>
<protein>
    <submittedName>
        <fullName evidence="5">Dehydrogenase with different specificitie</fullName>
    </submittedName>
</protein>
<dbReference type="RefSeq" id="XP_018388929.1">
    <property type="nucleotide sequence ID" value="XM_018536175.1"/>
</dbReference>
<dbReference type="FunFam" id="3.40.50.720:FF:000374">
    <property type="entry name" value="3-oxoacyl-(Acyl-carrier-protein) reductase"/>
    <property type="match status" value="1"/>
</dbReference>
<keyword evidence="3" id="KW-0560">Oxidoreductase</keyword>
<keyword evidence="6" id="KW-1185">Reference proteome</keyword>
<dbReference type="VEuPathDB" id="FungiDB:CC77DRAFT_984479"/>
<evidence type="ECO:0000313" key="6">
    <source>
        <dbReference type="Proteomes" id="UP000077248"/>
    </source>
</evidence>
<accession>A0A177DVK8</accession>
<dbReference type="PROSITE" id="PS00061">
    <property type="entry name" value="ADH_SHORT"/>
    <property type="match status" value="1"/>
</dbReference>
<evidence type="ECO:0000259" key="4">
    <source>
        <dbReference type="SMART" id="SM00822"/>
    </source>
</evidence>
<evidence type="ECO:0000256" key="1">
    <source>
        <dbReference type="ARBA" id="ARBA00006484"/>
    </source>
</evidence>
<comment type="similarity">
    <text evidence="1">Belongs to the short-chain dehydrogenases/reductases (SDR) family.</text>
</comment>